<dbReference type="PANTHER" id="PTHR13237">
    <property type="entry name" value="SOMETHING ABOUT SILENCING PROTEIN 10-RELATED"/>
    <property type="match status" value="1"/>
</dbReference>
<comment type="subcellular location">
    <subcellularLocation>
        <location evidence="1">Nucleus</location>
    </subcellularLocation>
</comment>
<keyword evidence="4" id="KW-0539">Nucleus</keyword>
<proteinExistence type="inferred from homology"/>
<dbReference type="InterPro" id="IPR007146">
    <property type="entry name" value="Sas10/Utp3/C1D"/>
</dbReference>
<feature type="region of interest" description="Disordered" evidence="5">
    <location>
        <begin position="162"/>
        <end position="214"/>
    </location>
</feature>
<comment type="similarity">
    <text evidence="2">Belongs to the SAS10 family.</text>
</comment>
<reference evidence="7" key="2">
    <citation type="journal article" date="2023" name="Microbiol Resour">
        <title>Decontamination and Annotation of the Draft Genome Sequence of the Oomycete Lagenidium giganteum ARSEF 373.</title>
        <authorList>
            <person name="Morgan W.R."/>
            <person name="Tartar A."/>
        </authorList>
    </citation>
    <scope>NUCLEOTIDE SEQUENCE</scope>
    <source>
        <strain evidence="7">ARSEF 373</strain>
    </source>
</reference>
<evidence type="ECO:0000256" key="1">
    <source>
        <dbReference type="ARBA" id="ARBA00004123"/>
    </source>
</evidence>
<evidence type="ECO:0000313" key="7">
    <source>
        <dbReference type="EMBL" id="DAZ97210.1"/>
    </source>
</evidence>
<comment type="caution">
    <text evidence="7">The sequence shown here is derived from an EMBL/GenBank/DDBJ whole genome shotgun (WGS) entry which is preliminary data.</text>
</comment>
<feature type="domain" description="Sas10 C-terminal" evidence="6">
    <location>
        <begin position="463"/>
        <end position="537"/>
    </location>
</feature>
<gene>
    <name evidence="7" type="ORF">N0F65_003841</name>
</gene>
<dbReference type="Pfam" id="PF04000">
    <property type="entry name" value="Sas10_Utp3"/>
    <property type="match status" value="1"/>
</dbReference>
<dbReference type="PANTHER" id="PTHR13237:SF8">
    <property type="entry name" value="SOMETHING ABOUT SILENCING PROTEIN 10"/>
    <property type="match status" value="1"/>
</dbReference>
<protein>
    <recommendedName>
        <fullName evidence="6">Sas10 C-terminal domain-containing protein</fullName>
    </recommendedName>
</protein>
<feature type="region of interest" description="Disordered" evidence="5">
    <location>
        <begin position="1"/>
        <end position="149"/>
    </location>
</feature>
<evidence type="ECO:0000259" key="6">
    <source>
        <dbReference type="Pfam" id="PF09368"/>
    </source>
</evidence>
<organism evidence="7 8">
    <name type="scientific">Lagenidium giganteum</name>
    <dbReference type="NCBI Taxonomy" id="4803"/>
    <lineage>
        <taxon>Eukaryota</taxon>
        <taxon>Sar</taxon>
        <taxon>Stramenopiles</taxon>
        <taxon>Oomycota</taxon>
        <taxon>Peronosporomycetes</taxon>
        <taxon>Pythiales</taxon>
        <taxon>Pythiaceae</taxon>
    </lineage>
</organism>
<feature type="compositionally biased region" description="Low complexity" evidence="5">
    <location>
        <begin position="1"/>
        <end position="18"/>
    </location>
</feature>
<keyword evidence="8" id="KW-1185">Reference proteome</keyword>
<name>A0AAV2YT83_9STRA</name>
<dbReference type="InterPro" id="IPR018972">
    <property type="entry name" value="Sas10_C_dom"/>
</dbReference>
<feature type="compositionally biased region" description="Acidic residues" evidence="5">
    <location>
        <begin position="99"/>
        <end position="133"/>
    </location>
</feature>
<dbReference type="EMBL" id="DAKRPA010000143">
    <property type="protein sequence ID" value="DAZ97210.1"/>
    <property type="molecule type" value="Genomic_DNA"/>
</dbReference>
<evidence type="ECO:0000256" key="2">
    <source>
        <dbReference type="ARBA" id="ARBA00010979"/>
    </source>
</evidence>
<feature type="region of interest" description="Disordered" evidence="5">
    <location>
        <begin position="473"/>
        <end position="539"/>
    </location>
</feature>
<dbReference type="AlphaFoldDB" id="A0AAV2YT83"/>
<evidence type="ECO:0000256" key="3">
    <source>
        <dbReference type="ARBA" id="ARBA00022553"/>
    </source>
</evidence>
<dbReference type="Proteomes" id="UP001146120">
    <property type="component" value="Unassembled WGS sequence"/>
</dbReference>
<feature type="compositionally biased region" description="Basic and acidic residues" evidence="5">
    <location>
        <begin position="54"/>
        <end position="63"/>
    </location>
</feature>
<feature type="compositionally biased region" description="Acidic residues" evidence="5">
    <location>
        <begin position="186"/>
        <end position="214"/>
    </location>
</feature>
<dbReference type="Pfam" id="PF09368">
    <property type="entry name" value="Sas10"/>
    <property type="match status" value="1"/>
</dbReference>
<keyword evidence="3" id="KW-0597">Phosphoprotein</keyword>
<evidence type="ECO:0000256" key="4">
    <source>
        <dbReference type="ARBA" id="ARBA00023242"/>
    </source>
</evidence>
<reference evidence="7" key="1">
    <citation type="submission" date="2022-11" db="EMBL/GenBank/DDBJ databases">
        <authorList>
            <person name="Morgan W.R."/>
            <person name="Tartar A."/>
        </authorList>
    </citation>
    <scope>NUCLEOTIDE SEQUENCE</scope>
    <source>
        <strain evidence="7">ARSEF 373</strain>
    </source>
</reference>
<feature type="region of interest" description="Disordered" evidence="5">
    <location>
        <begin position="388"/>
        <end position="418"/>
    </location>
</feature>
<accession>A0AAV2YT83</accession>
<evidence type="ECO:0000313" key="8">
    <source>
        <dbReference type="Proteomes" id="UP001146120"/>
    </source>
</evidence>
<feature type="compositionally biased region" description="Acidic residues" evidence="5">
    <location>
        <begin position="69"/>
        <end position="85"/>
    </location>
</feature>
<feature type="compositionally biased region" description="Basic residues" evidence="5">
    <location>
        <begin position="480"/>
        <end position="507"/>
    </location>
</feature>
<dbReference type="GO" id="GO:0032040">
    <property type="term" value="C:small-subunit processome"/>
    <property type="evidence" value="ECO:0007669"/>
    <property type="project" value="TreeGrafter"/>
</dbReference>
<evidence type="ECO:0000256" key="5">
    <source>
        <dbReference type="SAM" id="MobiDB-lite"/>
    </source>
</evidence>
<sequence length="539" mass="60655">MVDQWAASSVAASSARTSGTELHLASTMGRRKRQTAKTGNGGAEARFQKQQLKAAEKAQKEAELQFYDDPSEDDEDNKVDEESDGSEYGSDQEVLQLGGDDDEDDDDEEEDDDDNDEENDDDDDDDEMNDMDEEKQRLMKMGGQWGKSKKNFYSADTAEYELDSDEDIAKDEESAALELQRKEAEMMDDEDFGLDNGDDESEEGDEEDGDAMEADDEDAIGAQLADLSSIADMGDSAVEHLPKDFSKLSKKDKLQIVNQAAPELLGLISELESTMTALKEAVIPAIQKLKVVRKRTRNYDAGLQYLITRQNLMLNYASNISFYLLLRAEGKSVTDHPVLTHLLLLKKQLNKLSPVDEMLAPQFENLLTQEFPLPEDDGMDKFFAKNEKPAKKAKADKKQLGADKPAQKKQKKVKDEVSAEEAEEATEFYEQALLEKEMLKQAKEEFYTHEKPVYSSDEDEDEEGGKRGATYEIIKNTGLKAHKSKLNRNPRVKKRMQYRKAVIRRKGQVRDVRTGEAGKYGGETTGIKANLSRSRKIRN</sequence>
<dbReference type="GO" id="GO:0000462">
    <property type="term" value="P:maturation of SSU-rRNA from tricistronic rRNA transcript (SSU-rRNA, 5.8S rRNA, LSU-rRNA)"/>
    <property type="evidence" value="ECO:0007669"/>
    <property type="project" value="TreeGrafter"/>
</dbReference>